<dbReference type="GO" id="GO:0003677">
    <property type="term" value="F:DNA binding"/>
    <property type="evidence" value="ECO:0007669"/>
    <property type="project" value="TreeGrafter"/>
</dbReference>
<sequence>MVKGDLVDTDNMFLLYPALKFKMANCAHKHGMEHVSPDVLETLSAGLQLQMTSFLKRVVNLSHHRIDVDKTALDFDYEVTGDNRRQRLIFERMDKQARERKRAEDEEMLQKASKSRSKFSQADPSMMMLKEKAKQQREEKDATQRHMAANTTALLQIGGMFNKKKKKRAPTLINHQPATPGPAPDTPGNALGRIESVVVDPGTPASPGLYGTPGLDADGNMDEDNDHTDFTAAHHRYQTLQAKSVKGALTKVEVREMKELQGKINIGGGAGGERTLIHRRSGMIHQKRKMTMTDLIHCVNQDRLLNKSLWASKLKLSHGLK</sequence>
<comment type="subcellular location">
    <subcellularLocation>
        <location evidence="1">Nucleus</location>
    </subcellularLocation>
</comment>
<dbReference type="GO" id="GO:0016251">
    <property type="term" value="F:RNA polymerase II general transcription initiation factor activity"/>
    <property type="evidence" value="ECO:0007669"/>
    <property type="project" value="TreeGrafter"/>
</dbReference>
<dbReference type="GeneID" id="25907378"/>
<dbReference type="Proteomes" id="UP000054560">
    <property type="component" value="Unassembled WGS sequence"/>
</dbReference>
<evidence type="ECO:0000256" key="3">
    <source>
        <dbReference type="ARBA" id="ARBA00023015"/>
    </source>
</evidence>
<feature type="domain" description="Transcription initiation factor TFIID component TAF4 C-terminal" evidence="7">
    <location>
        <begin position="10"/>
        <end position="308"/>
    </location>
</feature>
<keyword evidence="3" id="KW-0805">Transcription regulation</keyword>
<dbReference type="CDD" id="cd08045">
    <property type="entry name" value="HFD_TAF4"/>
    <property type="match status" value="1"/>
</dbReference>
<dbReference type="RefSeq" id="XP_014154682.1">
    <property type="nucleotide sequence ID" value="XM_014299207.1"/>
</dbReference>
<evidence type="ECO:0000256" key="4">
    <source>
        <dbReference type="ARBA" id="ARBA00023163"/>
    </source>
</evidence>
<organism evidence="8 9">
    <name type="scientific">Sphaeroforma arctica JP610</name>
    <dbReference type="NCBI Taxonomy" id="667725"/>
    <lineage>
        <taxon>Eukaryota</taxon>
        <taxon>Ichthyosporea</taxon>
        <taxon>Ichthyophonida</taxon>
        <taxon>Sphaeroforma</taxon>
    </lineage>
</organism>
<dbReference type="GO" id="GO:0006367">
    <property type="term" value="P:transcription initiation at RNA polymerase II promoter"/>
    <property type="evidence" value="ECO:0007669"/>
    <property type="project" value="TreeGrafter"/>
</dbReference>
<dbReference type="eggNOG" id="KOG2341">
    <property type="taxonomic scope" value="Eukaryota"/>
</dbReference>
<dbReference type="PANTHER" id="PTHR15138">
    <property type="entry name" value="TRANSCRIPTION INITIATION FACTOR TFIID SUBUNIT 4"/>
    <property type="match status" value="1"/>
</dbReference>
<reference evidence="8 9" key="1">
    <citation type="submission" date="2011-02" db="EMBL/GenBank/DDBJ databases">
        <title>The Genome Sequence of Sphaeroforma arctica JP610.</title>
        <authorList>
            <consortium name="The Broad Institute Genome Sequencing Platform"/>
            <person name="Russ C."/>
            <person name="Cuomo C."/>
            <person name="Young S.K."/>
            <person name="Zeng Q."/>
            <person name="Gargeya S."/>
            <person name="Alvarado L."/>
            <person name="Berlin A."/>
            <person name="Chapman S.B."/>
            <person name="Chen Z."/>
            <person name="Freedman E."/>
            <person name="Gellesch M."/>
            <person name="Goldberg J."/>
            <person name="Griggs A."/>
            <person name="Gujja S."/>
            <person name="Heilman E."/>
            <person name="Heiman D."/>
            <person name="Howarth C."/>
            <person name="Mehta T."/>
            <person name="Neiman D."/>
            <person name="Pearson M."/>
            <person name="Roberts A."/>
            <person name="Saif S."/>
            <person name="Shea T."/>
            <person name="Shenoy N."/>
            <person name="Sisk P."/>
            <person name="Stolte C."/>
            <person name="Sykes S."/>
            <person name="White J."/>
            <person name="Yandava C."/>
            <person name="Burger G."/>
            <person name="Gray M.W."/>
            <person name="Holland P.W.H."/>
            <person name="King N."/>
            <person name="Lang F.B.F."/>
            <person name="Roger A.J."/>
            <person name="Ruiz-Trillo I."/>
            <person name="Haas B."/>
            <person name="Nusbaum C."/>
            <person name="Birren B."/>
        </authorList>
    </citation>
    <scope>NUCLEOTIDE SEQUENCE [LARGE SCALE GENOMIC DNA]</scope>
    <source>
        <strain evidence="8 9">JP610</strain>
    </source>
</reference>
<gene>
    <name evidence="8" type="ORF">SARC_06874</name>
</gene>
<dbReference type="OrthoDB" id="6431511at2759"/>
<keyword evidence="5" id="KW-0539">Nucleus</keyword>
<dbReference type="InterPro" id="IPR007900">
    <property type="entry name" value="TAF4_C"/>
</dbReference>
<dbReference type="InterPro" id="IPR045144">
    <property type="entry name" value="TAF4"/>
</dbReference>
<evidence type="ECO:0000259" key="7">
    <source>
        <dbReference type="Pfam" id="PF05236"/>
    </source>
</evidence>
<dbReference type="AlphaFoldDB" id="A0A0L0FVA2"/>
<evidence type="ECO:0000256" key="6">
    <source>
        <dbReference type="SAM" id="MobiDB-lite"/>
    </source>
</evidence>
<comment type="similarity">
    <text evidence="2">Belongs to the TAF4 family.</text>
</comment>
<accession>A0A0L0FVA2</accession>
<dbReference type="PANTHER" id="PTHR15138:SF14">
    <property type="entry name" value="TRANSCRIPTION INITIATION FACTOR TFIID SUBUNIT 4"/>
    <property type="match status" value="1"/>
</dbReference>
<evidence type="ECO:0000256" key="5">
    <source>
        <dbReference type="ARBA" id="ARBA00023242"/>
    </source>
</evidence>
<dbReference type="GO" id="GO:0005669">
    <property type="term" value="C:transcription factor TFIID complex"/>
    <property type="evidence" value="ECO:0007669"/>
    <property type="project" value="InterPro"/>
</dbReference>
<keyword evidence="4" id="KW-0804">Transcription</keyword>
<keyword evidence="9" id="KW-1185">Reference proteome</keyword>
<feature type="region of interest" description="Disordered" evidence="6">
    <location>
        <begin position="164"/>
        <end position="185"/>
    </location>
</feature>
<dbReference type="STRING" id="667725.A0A0L0FVA2"/>
<evidence type="ECO:0000313" key="9">
    <source>
        <dbReference type="Proteomes" id="UP000054560"/>
    </source>
</evidence>
<dbReference type="EMBL" id="KQ242109">
    <property type="protein sequence ID" value="KNC80780.1"/>
    <property type="molecule type" value="Genomic_DNA"/>
</dbReference>
<feature type="region of interest" description="Disordered" evidence="6">
    <location>
        <begin position="97"/>
        <end position="125"/>
    </location>
</feature>
<name>A0A0L0FVA2_9EUKA</name>
<protein>
    <recommendedName>
        <fullName evidence="7">Transcription initiation factor TFIID component TAF4 C-terminal domain-containing protein</fullName>
    </recommendedName>
</protein>
<proteinExistence type="inferred from homology"/>
<dbReference type="Pfam" id="PF05236">
    <property type="entry name" value="TAF4"/>
    <property type="match status" value="1"/>
</dbReference>
<evidence type="ECO:0000256" key="1">
    <source>
        <dbReference type="ARBA" id="ARBA00004123"/>
    </source>
</evidence>
<evidence type="ECO:0000313" key="8">
    <source>
        <dbReference type="EMBL" id="KNC80780.1"/>
    </source>
</evidence>
<evidence type="ECO:0000256" key="2">
    <source>
        <dbReference type="ARBA" id="ARBA00006178"/>
    </source>
</evidence>